<protein>
    <submittedName>
        <fullName evidence="6">Flagellar hook-basal body protein</fullName>
    </submittedName>
</protein>
<dbReference type="RefSeq" id="WP_036150777.1">
    <property type="nucleotide sequence ID" value="NZ_AVCX01000020.1"/>
</dbReference>
<name>A0A0A3IX87_9BACI</name>
<evidence type="ECO:0000256" key="2">
    <source>
        <dbReference type="RuleBase" id="RU362116"/>
    </source>
</evidence>
<accession>A0A0A3IX87</accession>
<dbReference type="STRING" id="1220589.CD32_02295"/>
<evidence type="ECO:0000259" key="3">
    <source>
        <dbReference type="Pfam" id="PF00460"/>
    </source>
</evidence>
<dbReference type="NCBIfam" id="TIGR03506">
    <property type="entry name" value="FlgEFG_subfam"/>
    <property type="match status" value="1"/>
</dbReference>
<comment type="similarity">
    <text evidence="1 2">Belongs to the flagella basal body rod proteins family.</text>
</comment>
<dbReference type="Proteomes" id="UP000030437">
    <property type="component" value="Unassembled WGS sequence"/>
</dbReference>
<dbReference type="GO" id="GO:0009425">
    <property type="term" value="C:bacterial-type flagellum basal body"/>
    <property type="evidence" value="ECO:0007669"/>
    <property type="project" value="UniProtKB-SubCell"/>
</dbReference>
<feature type="domain" description="Flagellar basal body rod protein N-terminal" evidence="3">
    <location>
        <begin position="5"/>
        <end position="35"/>
    </location>
</feature>
<keyword evidence="6" id="KW-0969">Cilium</keyword>
<evidence type="ECO:0000313" key="6">
    <source>
        <dbReference type="EMBL" id="KGR88070.1"/>
    </source>
</evidence>
<dbReference type="InterPro" id="IPR020013">
    <property type="entry name" value="Flagellar_FlgE/F/G"/>
</dbReference>
<keyword evidence="6" id="KW-0966">Cell projection</keyword>
<proteinExistence type="inferred from homology"/>
<feature type="domain" description="Flagellar hook protein FlgE/F/G-like D1" evidence="5">
    <location>
        <begin position="101"/>
        <end position="166"/>
    </location>
</feature>
<keyword evidence="6" id="KW-0282">Flagellum</keyword>
<evidence type="ECO:0000259" key="5">
    <source>
        <dbReference type="Pfam" id="PF22692"/>
    </source>
</evidence>
<dbReference type="Pfam" id="PF00460">
    <property type="entry name" value="Flg_bb_rod"/>
    <property type="match status" value="1"/>
</dbReference>
<comment type="caution">
    <text evidence="6">The sequence shown here is derived from an EMBL/GenBank/DDBJ whole genome shotgun (WGS) entry which is preliminary data.</text>
</comment>
<dbReference type="Pfam" id="PF22692">
    <property type="entry name" value="LlgE_F_G_D1"/>
    <property type="match status" value="1"/>
</dbReference>
<organism evidence="6 7">
    <name type="scientific">Lysinibacillus odysseyi 34hs-1 = NBRC 100172</name>
    <dbReference type="NCBI Taxonomy" id="1220589"/>
    <lineage>
        <taxon>Bacteria</taxon>
        <taxon>Bacillati</taxon>
        <taxon>Bacillota</taxon>
        <taxon>Bacilli</taxon>
        <taxon>Bacillales</taxon>
        <taxon>Bacillaceae</taxon>
        <taxon>Lysinibacillus</taxon>
    </lineage>
</organism>
<keyword evidence="7" id="KW-1185">Reference proteome</keyword>
<dbReference type="InterPro" id="IPR019776">
    <property type="entry name" value="Flagellar_basal_body_rod_CS"/>
</dbReference>
<dbReference type="OrthoDB" id="9804559at2"/>
<dbReference type="EMBL" id="JPVP01000043">
    <property type="protein sequence ID" value="KGR88070.1"/>
    <property type="molecule type" value="Genomic_DNA"/>
</dbReference>
<reference evidence="6 7" key="1">
    <citation type="submission" date="2014-02" db="EMBL/GenBank/DDBJ databases">
        <title>Draft genome sequence of Lysinibacillus odysseyi NBRC 100172.</title>
        <authorList>
            <person name="Zhang F."/>
            <person name="Wang G."/>
            <person name="Zhang L."/>
        </authorList>
    </citation>
    <scope>NUCLEOTIDE SEQUENCE [LARGE SCALE GENOMIC DNA]</scope>
    <source>
        <strain evidence="6 7">NBRC 100172</strain>
    </source>
</reference>
<dbReference type="AlphaFoldDB" id="A0A0A3IX87"/>
<dbReference type="PANTHER" id="PTHR30435">
    <property type="entry name" value="FLAGELLAR PROTEIN"/>
    <property type="match status" value="1"/>
</dbReference>
<dbReference type="InterPro" id="IPR053967">
    <property type="entry name" value="LlgE_F_G-like_D1"/>
</dbReference>
<gene>
    <name evidence="6" type="ORF">CD32_02295</name>
</gene>
<dbReference type="Pfam" id="PF06429">
    <property type="entry name" value="Flg_bbr_C"/>
    <property type="match status" value="1"/>
</dbReference>
<feature type="domain" description="Flagellar basal-body/hook protein C-terminal" evidence="4">
    <location>
        <begin position="232"/>
        <end position="273"/>
    </location>
</feature>
<dbReference type="SUPFAM" id="SSF117143">
    <property type="entry name" value="Flagellar hook protein flgE"/>
    <property type="match status" value="1"/>
</dbReference>
<dbReference type="InterPro" id="IPR037925">
    <property type="entry name" value="FlgE/F/G-like"/>
</dbReference>
<dbReference type="InterPro" id="IPR001444">
    <property type="entry name" value="Flag_bb_rod_N"/>
</dbReference>
<evidence type="ECO:0000256" key="1">
    <source>
        <dbReference type="ARBA" id="ARBA00009677"/>
    </source>
</evidence>
<dbReference type="PROSITE" id="PS00588">
    <property type="entry name" value="FLAGELLA_BB_ROD"/>
    <property type="match status" value="1"/>
</dbReference>
<dbReference type="InterPro" id="IPR010930">
    <property type="entry name" value="Flg_bb/hook_C_dom"/>
</dbReference>
<evidence type="ECO:0000313" key="7">
    <source>
        <dbReference type="Proteomes" id="UP000030437"/>
    </source>
</evidence>
<dbReference type="GO" id="GO:0071978">
    <property type="term" value="P:bacterial-type flagellum-dependent swarming motility"/>
    <property type="evidence" value="ECO:0007669"/>
    <property type="project" value="TreeGrafter"/>
</dbReference>
<dbReference type="PANTHER" id="PTHR30435:SF19">
    <property type="entry name" value="FLAGELLAR BASAL-BODY ROD PROTEIN FLGG"/>
    <property type="match status" value="1"/>
</dbReference>
<keyword evidence="2" id="KW-0975">Bacterial flagellum</keyword>
<dbReference type="eggNOG" id="COG4786">
    <property type="taxonomic scope" value="Bacteria"/>
</dbReference>
<comment type="subcellular location">
    <subcellularLocation>
        <location evidence="2">Bacterial flagellum basal body</location>
    </subcellularLocation>
</comment>
<sequence length="276" mass="30082">MIRTMNTAASTLGQIQLQLDTISNNIANSNTQGYKAKQATFQELLYQQHNNDKLDKTLRQSPVGIRQGVGAHISQIQSNEAQGSIQLTGRNLDFAMTAENQYFNVVMQDGSTGFTRQGNFYMSPQQDGTNLLVTGDGYPVLSANGNTISFPQGATEFTMAEAGTLNVAYEDGQVIQFDLAVSQITKPQVMEQLNGGTYLSLPSNLAELGYAEGDVLTQLQGQTRNEVSMQIGALEMSNVDLSKEMTNLIAAQRSYQYNSRAITIADQMLGLINGIR</sequence>
<evidence type="ECO:0000259" key="4">
    <source>
        <dbReference type="Pfam" id="PF06429"/>
    </source>
</evidence>